<keyword evidence="11 14" id="KW-0472">Membrane</keyword>
<evidence type="ECO:0000313" key="17">
    <source>
        <dbReference type="Proteomes" id="UP000033567"/>
    </source>
</evidence>
<feature type="compositionally biased region" description="Polar residues" evidence="13">
    <location>
        <begin position="104"/>
        <end position="122"/>
    </location>
</feature>
<evidence type="ECO:0000256" key="2">
    <source>
        <dbReference type="ARBA" id="ARBA00004429"/>
    </source>
</evidence>
<evidence type="ECO:0000256" key="7">
    <source>
        <dbReference type="ARBA" id="ARBA00022857"/>
    </source>
</evidence>
<feature type="transmembrane region" description="Helical" evidence="14">
    <location>
        <begin position="59"/>
        <end position="81"/>
    </location>
</feature>
<dbReference type="PANTHER" id="PTHR10160:SF19">
    <property type="entry name" value="PROTON-TRANSLOCATING NAD(P)(+) TRANSHYDROGENASE"/>
    <property type="match status" value="1"/>
</dbReference>
<keyword evidence="4" id="KW-1003">Cell membrane</keyword>
<accession>A0A0F4KUR2</accession>
<dbReference type="Proteomes" id="UP000033567">
    <property type="component" value="Unassembled WGS sequence"/>
</dbReference>
<evidence type="ECO:0000256" key="6">
    <source>
        <dbReference type="ARBA" id="ARBA00022692"/>
    </source>
</evidence>
<dbReference type="Pfam" id="PF12769">
    <property type="entry name" value="PNTB_4TM"/>
    <property type="match status" value="1"/>
</dbReference>
<evidence type="ECO:0000256" key="14">
    <source>
        <dbReference type="SAM" id="Phobius"/>
    </source>
</evidence>
<evidence type="ECO:0000256" key="11">
    <source>
        <dbReference type="ARBA" id="ARBA00023136"/>
    </source>
</evidence>
<dbReference type="GO" id="GO:0050661">
    <property type="term" value="F:NADP binding"/>
    <property type="evidence" value="ECO:0007669"/>
    <property type="project" value="TreeGrafter"/>
</dbReference>
<keyword evidence="5" id="KW-0997">Cell inner membrane</keyword>
<evidence type="ECO:0000313" key="16">
    <source>
        <dbReference type="EMBL" id="KJY50397.1"/>
    </source>
</evidence>
<evidence type="ECO:0000256" key="8">
    <source>
        <dbReference type="ARBA" id="ARBA00022967"/>
    </source>
</evidence>
<feature type="transmembrane region" description="Helical" evidence="14">
    <location>
        <begin position="33"/>
        <end position="52"/>
    </location>
</feature>
<dbReference type="PATRIC" id="fig|1684.5.peg.1147"/>
<evidence type="ECO:0000256" key="13">
    <source>
        <dbReference type="SAM" id="MobiDB-lite"/>
    </source>
</evidence>
<keyword evidence="10" id="KW-0520">NAD</keyword>
<keyword evidence="17" id="KW-1185">Reference proteome</keyword>
<comment type="subcellular location">
    <subcellularLocation>
        <location evidence="2">Cell inner membrane</location>
        <topology evidence="2">Multi-pass membrane protein</topology>
    </subcellularLocation>
</comment>
<evidence type="ECO:0000256" key="4">
    <source>
        <dbReference type="ARBA" id="ARBA00022475"/>
    </source>
</evidence>
<dbReference type="RefSeq" id="WP_045935573.1">
    <property type="nucleotide sequence ID" value="NZ_KQ033885.1"/>
</dbReference>
<gene>
    <name evidence="16" type="ORF">JF70_10910</name>
</gene>
<name>A0A0F4KUR2_9BIFI</name>
<proteinExistence type="predicted"/>
<reference evidence="16 17" key="1">
    <citation type="submission" date="2014-12" db="EMBL/GenBank/DDBJ databases">
        <title>Comparative genomics of the lactic acid bacteria isolated from the honey bee gut.</title>
        <authorList>
            <person name="Ellegaard K.M."/>
            <person name="Tamarit D."/>
            <person name="Javelind E."/>
            <person name="Olofsson T."/>
            <person name="Andersson S.G."/>
            <person name="Vasquez A."/>
        </authorList>
    </citation>
    <scope>NUCLEOTIDE SEQUENCE [LARGE SCALE GENOMIC DNA]</scope>
    <source>
        <strain evidence="16 17">Bin7</strain>
    </source>
</reference>
<evidence type="ECO:0000256" key="9">
    <source>
        <dbReference type="ARBA" id="ARBA00022989"/>
    </source>
</evidence>
<keyword evidence="8" id="KW-1278">Translocase</keyword>
<dbReference type="GO" id="GO:0008750">
    <property type="term" value="F:proton-translocating NAD(P)+ transhydrogenase activity"/>
    <property type="evidence" value="ECO:0007669"/>
    <property type="project" value="UniProtKB-EC"/>
</dbReference>
<dbReference type="AlphaFoldDB" id="A0A0F4KUR2"/>
<evidence type="ECO:0000259" key="15">
    <source>
        <dbReference type="Pfam" id="PF12769"/>
    </source>
</evidence>
<feature type="domain" description="NAD(P) transhydrogenase alpha subunit C-terminal" evidence="15">
    <location>
        <begin position="8"/>
        <end position="90"/>
    </location>
</feature>
<dbReference type="GO" id="GO:0006740">
    <property type="term" value="P:NADPH regeneration"/>
    <property type="evidence" value="ECO:0007669"/>
    <property type="project" value="TreeGrafter"/>
</dbReference>
<comment type="function">
    <text evidence="1">The transhydrogenation between NADH and NADP is coupled to respiration and ATP hydrolysis and functions as a proton pump across the membrane.</text>
</comment>
<protein>
    <recommendedName>
        <fullName evidence="3">proton-translocating NAD(P)(+) transhydrogenase</fullName>
        <ecNumber evidence="3">7.1.1.1</ecNumber>
    </recommendedName>
</protein>
<evidence type="ECO:0000256" key="12">
    <source>
        <dbReference type="ARBA" id="ARBA00048202"/>
    </source>
</evidence>
<sequence length="122" mass="12688">MNSLVIAITLFILALLIGVEVIGKVPATLHTPLMSGANSIHGIVIVGVIIIAAEAHSPLSYVLIFLAAVLGAMNVVGGYVVTDRMLEMFKSSKLGKGKNKASQDEQASAVTTENAQDQGADK</sequence>
<keyword evidence="9 14" id="KW-1133">Transmembrane helix</keyword>
<dbReference type="PANTHER" id="PTHR10160">
    <property type="entry name" value="NAD(P) TRANSHYDROGENASE"/>
    <property type="match status" value="1"/>
</dbReference>
<dbReference type="EMBL" id="JWMF01000007">
    <property type="protein sequence ID" value="KJY50397.1"/>
    <property type="molecule type" value="Genomic_DNA"/>
</dbReference>
<keyword evidence="7" id="KW-0521">NADP</keyword>
<dbReference type="GO" id="GO:0005886">
    <property type="term" value="C:plasma membrane"/>
    <property type="evidence" value="ECO:0007669"/>
    <property type="project" value="UniProtKB-SubCell"/>
</dbReference>
<comment type="caution">
    <text evidence="16">The sequence shown here is derived from an EMBL/GenBank/DDBJ whole genome shotgun (WGS) entry which is preliminary data.</text>
</comment>
<keyword evidence="6 14" id="KW-0812">Transmembrane</keyword>
<comment type="catalytic activity">
    <reaction evidence="12">
        <text>NAD(+) + NADPH + H(+)(in) = NADH + NADP(+) + H(+)(out)</text>
        <dbReference type="Rhea" id="RHEA:47992"/>
        <dbReference type="ChEBI" id="CHEBI:15378"/>
        <dbReference type="ChEBI" id="CHEBI:57540"/>
        <dbReference type="ChEBI" id="CHEBI:57783"/>
        <dbReference type="ChEBI" id="CHEBI:57945"/>
        <dbReference type="ChEBI" id="CHEBI:58349"/>
        <dbReference type="EC" id="7.1.1.1"/>
    </reaction>
</comment>
<dbReference type="EC" id="7.1.1.1" evidence="3"/>
<evidence type="ECO:0000256" key="3">
    <source>
        <dbReference type="ARBA" id="ARBA00012943"/>
    </source>
</evidence>
<evidence type="ECO:0000256" key="5">
    <source>
        <dbReference type="ARBA" id="ARBA00022519"/>
    </source>
</evidence>
<organism evidence="16 17">
    <name type="scientific">Bifidobacterium mellis</name>
    <dbReference type="NCBI Taxonomy" id="1293823"/>
    <lineage>
        <taxon>Bacteria</taxon>
        <taxon>Bacillati</taxon>
        <taxon>Actinomycetota</taxon>
        <taxon>Actinomycetes</taxon>
        <taxon>Bifidobacteriales</taxon>
        <taxon>Bifidobacteriaceae</taxon>
        <taxon>Bifidobacterium</taxon>
    </lineage>
</organism>
<evidence type="ECO:0000256" key="1">
    <source>
        <dbReference type="ARBA" id="ARBA00003943"/>
    </source>
</evidence>
<evidence type="ECO:0000256" key="10">
    <source>
        <dbReference type="ARBA" id="ARBA00023027"/>
    </source>
</evidence>
<dbReference type="InterPro" id="IPR024605">
    <property type="entry name" value="NADP_transhyd_a_C"/>
</dbReference>
<feature type="region of interest" description="Disordered" evidence="13">
    <location>
        <begin position="93"/>
        <end position="122"/>
    </location>
</feature>